<accession>A0ACD2ZZ31</accession>
<name>A0ACD2ZZ31_9AGAR</name>
<keyword evidence="2" id="KW-1185">Reference proteome</keyword>
<evidence type="ECO:0000313" key="2">
    <source>
        <dbReference type="Proteomes" id="UP000308600"/>
    </source>
</evidence>
<protein>
    <submittedName>
        <fullName evidence="1">Uncharacterized protein</fullName>
    </submittedName>
</protein>
<dbReference type="EMBL" id="ML209371">
    <property type="protein sequence ID" value="TFK58430.1"/>
    <property type="molecule type" value="Genomic_DNA"/>
</dbReference>
<gene>
    <name evidence="1" type="ORF">BDN72DRAFT_865940</name>
</gene>
<sequence>MYANNIPSNKDDIIPFPGPLISSPTPPPVEEVLRTYKAHSLMPLTSPESSEAESLTPPDEPTDTAKPFNEPRQDGYQIHISNKDMKQVCDETDPENYKGIHKIHTFAQIGNFVNPGNMDANQCHIPSNKTHIALANNENAAVALMPGMVISSSIICPGPAPSKGGLEAAMNKNICIAPLSSTLQKTVSTLSDIMDTTALGGPVKPHHGLIFQTLPYKKRVEDTKGSKEMNSGAVDLRDKLNQAFNHNRPLDTKTSYGTTPNGVPIPPPTPSTSSGPAMQASRFIKTVRATPGPLGMEYPIYQPCQAVIPIYDGRASTGSPFNFSYQDFANLKQGKRYEGGLMDLTHEDLVVVGYTINTFGTAPPNVCFNLQFVILMNSNIRPLSN</sequence>
<organism evidence="1 2">
    <name type="scientific">Pluteus cervinus</name>
    <dbReference type="NCBI Taxonomy" id="181527"/>
    <lineage>
        <taxon>Eukaryota</taxon>
        <taxon>Fungi</taxon>
        <taxon>Dikarya</taxon>
        <taxon>Basidiomycota</taxon>
        <taxon>Agaricomycotina</taxon>
        <taxon>Agaricomycetes</taxon>
        <taxon>Agaricomycetidae</taxon>
        <taxon>Agaricales</taxon>
        <taxon>Pluteineae</taxon>
        <taxon>Pluteaceae</taxon>
        <taxon>Pluteus</taxon>
    </lineage>
</organism>
<reference evidence="1 2" key="1">
    <citation type="journal article" date="2019" name="Nat. Ecol. Evol.">
        <title>Megaphylogeny resolves global patterns of mushroom evolution.</title>
        <authorList>
            <person name="Varga T."/>
            <person name="Krizsan K."/>
            <person name="Foldi C."/>
            <person name="Dima B."/>
            <person name="Sanchez-Garcia M."/>
            <person name="Sanchez-Ramirez S."/>
            <person name="Szollosi G.J."/>
            <person name="Szarkandi J.G."/>
            <person name="Papp V."/>
            <person name="Albert L."/>
            <person name="Andreopoulos W."/>
            <person name="Angelini C."/>
            <person name="Antonin V."/>
            <person name="Barry K.W."/>
            <person name="Bougher N.L."/>
            <person name="Buchanan P."/>
            <person name="Buyck B."/>
            <person name="Bense V."/>
            <person name="Catcheside P."/>
            <person name="Chovatia M."/>
            <person name="Cooper J."/>
            <person name="Damon W."/>
            <person name="Desjardin D."/>
            <person name="Finy P."/>
            <person name="Geml J."/>
            <person name="Haridas S."/>
            <person name="Hughes K."/>
            <person name="Justo A."/>
            <person name="Karasinski D."/>
            <person name="Kautmanova I."/>
            <person name="Kiss B."/>
            <person name="Kocsube S."/>
            <person name="Kotiranta H."/>
            <person name="LaButti K.M."/>
            <person name="Lechner B.E."/>
            <person name="Liimatainen K."/>
            <person name="Lipzen A."/>
            <person name="Lukacs Z."/>
            <person name="Mihaltcheva S."/>
            <person name="Morgado L.N."/>
            <person name="Niskanen T."/>
            <person name="Noordeloos M.E."/>
            <person name="Ohm R.A."/>
            <person name="Ortiz-Santana B."/>
            <person name="Ovrebo C."/>
            <person name="Racz N."/>
            <person name="Riley R."/>
            <person name="Savchenko A."/>
            <person name="Shiryaev A."/>
            <person name="Soop K."/>
            <person name="Spirin V."/>
            <person name="Szebenyi C."/>
            <person name="Tomsovsky M."/>
            <person name="Tulloss R.E."/>
            <person name="Uehling J."/>
            <person name="Grigoriev I.V."/>
            <person name="Vagvolgyi C."/>
            <person name="Papp T."/>
            <person name="Martin F.M."/>
            <person name="Miettinen O."/>
            <person name="Hibbett D.S."/>
            <person name="Nagy L.G."/>
        </authorList>
    </citation>
    <scope>NUCLEOTIDE SEQUENCE [LARGE SCALE GENOMIC DNA]</scope>
    <source>
        <strain evidence="1 2">NL-1719</strain>
    </source>
</reference>
<dbReference type="Proteomes" id="UP000308600">
    <property type="component" value="Unassembled WGS sequence"/>
</dbReference>
<evidence type="ECO:0000313" key="1">
    <source>
        <dbReference type="EMBL" id="TFK58430.1"/>
    </source>
</evidence>
<proteinExistence type="predicted"/>